<sequence>MDTSNIQLDKIDFQILTFLQKDGRMSFTDISNEMNVSVGMIRNRYQKMVDNNILHIIGWADPIKIGIDAYARINLKVLPASKLNEVVDKLASLPEVSFVALTSGNYNIEINLMCTNNKHFLNTVVEKIHTIEGVSDSNTTMYLDVKKWASRNF</sequence>
<dbReference type="PROSITE" id="PS50956">
    <property type="entry name" value="HTH_ASNC_2"/>
    <property type="match status" value="1"/>
</dbReference>
<keyword evidence="3" id="KW-0804">Transcription</keyword>
<dbReference type="SMART" id="SM00344">
    <property type="entry name" value="HTH_ASNC"/>
    <property type="match status" value="1"/>
</dbReference>
<dbReference type="InterPro" id="IPR019887">
    <property type="entry name" value="Tscrpt_reg_AsnC/Lrp_C"/>
</dbReference>
<dbReference type="EMBL" id="JABANE010000108">
    <property type="protein sequence ID" value="NME71657.1"/>
    <property type="molecule type" value="Genomic_DNA"/>
</dbReference>
<dbReference type="Pfam" id="PF01037">
    <property type="entry name" value="AsnC_trans_reg"/>
    <property type="match status" value="1"/>
</dbReference>
<dbReference type="InterPro" id="IPR036388">
    <property type="entry name" value="WH-like_DNA-bd_sf"/>
</dbReference>
<dbReference type="RefSeq" id="WP_169659865.1">
    <property type="nucleotide sequence ID" value="NZ_JABANE010000108.1"/>
</dbReference>
<dbReference type="Pfam" id="PF13404">
    <property type="entry name" value="HTH_AsnC-type"/>
    <property type="match status" value="1"/>
</dbReference>
<dbReference type="SUPFAM" id="SSF46785">
    <property type="entry name" value="Winged helix' DNA-binding domain"/>
    <property type="match status" value="1"/>
</dbReference>
<evidence type="ECO:0000256" key="3">
    <source>
        <dbReference type="ARBA" id="ARBA00023163"/>
    </source>
</evidence>
<protein>
    <submittedName>
        <fullName evidence="5">Lrp/AsnC family transcriptional regulator</fullName>
    </submittedName>
</protein>
<dbReference type="InterPro" id="IPR000485">
    <property type="entry name" value="AsnC-type_HTH_dom"/>
</dbReference>
<dbReference type="GO" id="GO:0043565">
    <property type="term" value="F:sequence-specific DNA binding"/>
    <property type="evidence" value="ECO:0007669"/>
    <property type="project" value="InterPro"/>
</dbReference>
<dbReference type="Gene3D" id="3.30.70.920">
    <property type="match status" value="1"/>
</dbReference>
<dbReference type="InterPro" id="IPR036390">
    <property type="entry name" value="WH_DNA-bd_sf"/>
</dbReference>
<dbReference type="PANTHER" id="PTHR30154:SF34">
    <property type="entry name" value="TRANSCRIPTIONAL REGULATOR AZLB"/>
    <property type="match status" value="1"/>
</dbReference>
<evidence type="ECO:0000256" key="2">
    <source>
        <dbReference type="ARBA" id="ARBA00023125"/>
    </source>
</evidence>
<gene>
    <name evidence="5" type="ORF">HHU12_27075</name>
</gene>
<evidence type="ECO:0000256" key="1">
    <source>
        <dbReference type="ARBA" id="ARBA00023015"/>
    </source>
</evidence>
<dbReference type="InterPro" id="IPR011008">
    <property type="entry name" value="Dimeric_a/b-barrel"/>
</dbReference>
<organism evidence="5 6">
    <name type="scientific">Flammeovirga aprica JL-4</name>
    <dbReference type="NCBI Taxonomy" id="694437"/>
    <lineage>
        <taxon>Bacteria</taxon>
        <taxon>Pseudomonadati</taxon>
        <taxon>Bacteroidota</taxon>
        <taxon>Cytophagia</taxon>
        <taxon>Cytophagales</taxon>
        <taxon>Flammeovirgaceae</taxon>
        <taxon>Flammeovirga</taxon>
    </lineage>
</organism>
<dbReference type="PANTHER" id="PTHR30154">
    <property type="entry name" value="LEUCINE-RESPONSIVE REGULATORY PROTEIN"/>
    <property type="match status" value="1"/>
</dbReference>
<accession>A0A7X9RZH7</accession>
<dbReference type="GO" id="GO:0043200">
    <property type="term" value="P:response to amino acid"/>
    <property type="evidence" value="ECO:0007669"/>
    <property type="project" value="TreeGrafter"/>
</dbReference>
<dbReference type="Proteomes" id="UP000576082">
    <property type="component" value="Unassembled WGS sequence"/>
</dbReference>
<dbReference type="Gene3D" id="1.10.10.10">
    <property type="entry name" value="Winged helix-like DNA-binding domain superfamily/Winged helix DNA-binding domain"/>
    <property type="match status" value="1"/>
</dbReference>
<keyword evidence="2" id="KW-0238">DNA-binding</keyword>
<evidence type="ECO:0000259" key="4">
    <source>
        <dbReference type="PROSITE" id="PS50956"/>
    </source>
</evidence>
<name>A0A7X9RZH7_9BACT</name>
<keyword evidence="6" id="KW-1185">Reference proteome</keyword>
<dbReference type="AlphaFoldDB" id="A0A7X9RZH7"/>
<feature type="domain" description="HTH asnC-type" evidence="4">
    <location>
        <begin position="8"/>
        <end position="68"/>
    </location>
</feature>
<proteinExistence type="predicted"/>
<keyword evidence="1" id="KW-0805">Transcription regulation</keyword>
<dbReference type="SUPFAM" id="SSF54909">
    <property type="entry name" value="Dimeric alpha+beta barrel"/>
    <property type="match status" value="1"/>
</dbReference>
<reference evidence="5 6" key="1">
    <citation type="submission" date="2020-04" db="EMBL/GenBank/DDBJ databases">
        <title>Flammeovirga sp. SR4, a novel species isolated from seawater.</title>
        <authorList>
            <person name="Wang X."/>
        </authorList>
    </citation>
    <scope>NUCLEOTIDE SEQUENCE [LARGE SCALE GENOMIC DNA]</scope>
    <source>
        <strain evidence="5 6">ATCC 23126</strain>
    </source>
</reference>
<comment type="caution">
    <text evidence="5">The sequence shown here is derived from an EMBL/GenBank/DDBJ whole genome shotgun (WGS) entry which is preliminary data.</text>
</comment>
<evidence type="ECO:0000313" key="5">
    <source>
        <dbReference type="EMBL" id="NME71657.1"/>
    </source>
</evidence>
<dbReference type="PRINTS" id="PR00033">
    <property type="entry name" value="HTHASNC"/>
</dbReference>
<evidence type="ECO:0000313" key="6">
    <source>
        <dbReference type="Proteomes" id="UP000576082"/>
    </source>
</evidence>
<dbReference type="GO" id="GO:0005829">
    <property type="term" value="C:cytosol"/>
    <property type="evidence" value="ECO:0007669"/>
    <property type="project" value="TreeGrafter"/>
</dbReference>
<dbReference type="InterPro" id="IPR019888">
    <property type="entry name" value="Tscrpt_reg_AsnC-like"/>
</dbReference>